<evidence type="ECO:0000313" key="3">
    <source>
        <dbReference type="Proteomes" id="UP001241110"/>
    </source>
</evidence>
<dbReference type="EMBL" id="JASJOS010000007">
    <property type="protein sequence ID" value="MDJ1482404.1"/>
    <property type="molecule type" value="Genomic_DNA"/>
</dbReference>
<sequence length="388" mass="45838">MAKRKRVGLIFSYNEGWIAGAYYIQNLIHALNSIAEEDKPELVILSNKADFEKIKKICYPYLSHFEITITYNLVEKVLNKLARTITGRNIFEKRPSAALADVFFPMSNEDLFGLITHHQRLFWIPDFQEYHLPHFFTDEQKQNRKTQQSLLVKQKSPIVFSSNDSQADFRKFFPESENTTFVLPFAVTHDLYSDLQIEELKKKYNITKPYYFSPNQFWRHKNHLILLKAIQLLKERQTNFQVVFTGKEHDHRNPTYFEELKKFIDDNHLQEYVRFLGFIDRREQLQLMNHSKAVIQPSLFEGWSTVVEDAKAMNQVVILSDLNVHREQMNSNVVFFDPKNEVDLAQKMDAVPIRSLDKEDDYLTNIKDFGLNFMCIVNKLTSNHEKKI</sequence>
<reference evidence="2" key="1">
    <citation type="submission" date="2023-05" db="EMBL/GenBank/DDBJ databases">
        <authorList>
            <person name="Zhang X."/>
        </authorList>
    </citation>
    <scope>NUCLEOTIDE SEQUENCE</scope>
    <source>
        <strain evidence="2">YF14B1</strain>
    </source>
</reference>
<accession>A0AAE3UA46</accession>
<organism evidence="2 3">
    <name type="scientific">Xanthocytophaga flava</name>
    <dbReference type="NCBI Taxonomy" id="3048013"/>
    <lineage>
        <taxon>Bacteria</taxon>
        <taxon>Pseudomonadati</taxon>
        <taxon>Bacteroidota</taxon>
        <taxon>Cytophagia</taxon>
        <taxon>Cytophagales</taxon>
        <taxon>Rhodocytophagaceae</taxon>
        <taxon>Xanthocytophaga</taxon>
    </lineage>
</organism>
<dbReference type="CDD" id="cd03809">
    <property type="entry name" value="GT4_MtfB-like"/>
    <property type="match status" value="1"/>
</dbReference>
<proteinExistence type="predicted"/>
<evidence type="ECO:0000313" key="2">
    <source>
        <dbReference type="EMBL" id="MDJ1482404.1"/>
    </source>
</evidence>
<dbReference type="RefSeq" id="WP_313981481.1">
    <property type="nucleotide sequence ID" value="NZ_JASJOS010000007.1"/>
</dbReference>
<dbReference type="GO" id="GO:0016757">
    <property type="term" value="F:glycosyltransferase activity"/>
    <property type="evidence" value="ECO:0007669"/>
    <property type="project" value="InterPro"/>
</dbReference>
<feature type="domain" description="Glycosyl transferase family 1" evidence="1">
    <location>
        <begin position="197"/>
        <end position="350"/>
    </location>
</feature>
<dbReference type="Proteomes" id="UP001241110">
    <property type="component" value="Unassembled WGS sequence"/>
</dbReference>
<protein>
    <submittedName>
        <fullName evidence="2">Glycosyltransferase family 1 protein</fullName>
    </submittedName>
</protein>
<name>A0AAE3UA46_9BACT</name>
<dbReference type="SUPFAM" id="SSF53756">
    <property type="entry name" value="UDP-Glycosyltransferase/glycogen phosphorylase"/>
    <property type="match status" value="1"/>
</dbReference>
<dbReference type="PANTHER" id="PTHR46401:SF8">
    <property type="entry name" value="BLL6006 PROTEIN"/>
    <property type="match status" value="1"/>
</dbReference>
<dbReference type="Pfam" id="PF00534">
    <property type="entry name" value="Glycos_transf_1"/>
    <property type="match status" value="1"/>
</dbReference>
<gene>
    <name evidence="2" type="ORF">QNI16_18000</name>
</gene>
<dbReference type="AlphaFoldDB" id="A0AAE3UA46"/>
<evidence type="ECO:0000259" key="1">
    <source>
        <dbReference type="Pfam" id="PF00534"/>
    </source>
</evidence>
<dbReference type="InterPro" id="IPR001296">
    <property type="entry name" value="Glyco_trans_1"/>
</dbReference>
<dbReference type="PANTHER" id="PTHR46401">
    <property type="entry name" value="GLYCOSYLTRANSFERASE WBBK-RELATED"/>
    <property type="match status" value="1"/>
</dbReference>
<comment type="caution">
    <text evidence="2">The sequence shown here is derived from an EMBL/GenBank/DDBJ whole genome shotgun (WGS) entry which is preliminary data.</text>
</comment>
<dbReference type="Gene3D" id="3.40.50.2000">
    <property type="entry name" value="Glycogen Phosphorylase B"/>
    <property type="match status" value="1"/>
</dbReference>